<dbReference type="PROSITE" id="PS51257">
    <property type="entry name" value="PROKAR_LIPOPROTEIN"/>
    <property type="match status" value="1"/>
</dbReference>
<dbReference type="Pfam" id="PF00326">
    <property type="entry name" value="Peptidase_S9"/>
    <property type="match status" value="1"/>
</dbReference>
<dbReference type="InterPro" id="IPR001375">
    <property type="entry name" value="Peptidase_S9_cat"/>
</dbReference>
<accession>A0A7W9W7G5</accession>
<dbReference type="PANTHER" id="PTHR22946:SF9">
    <property type="entry name" value="POLYKETIDE TRANSFERASE AF380"/>
    <property type="match status" value="1"/>
</dbReference>
<protein>
    <submittedName>
        <fullName evidence="3">Dienelactone hydrolase</fullName>
    </submittedName>
</protein>
<dbReference type="PANTHER" id="PTHR22946">
    <property type="entry name" value="DIENELACTONE HYDROLASE DOMAIN-CONTAINING PROTEIN-RELATED"/>
    <property type="match status" value="1"/>
</dbReference>
<gene>
    <name evidence="3" type="ORF">HNQ39_002987</name>
</gene>
<dbReference type="GO" id="GO:0006508">
    <property type="term" value="P:proteolysis"/>
    <property type="evidence" value="ECO:0007669"/>
    <property type="project" value="InterPro"/>
</dbReference>
<dbReference type="Proteomes" id="UP000520814">
    <property type="component" value="Unassembled WGS sequence"/>
</dbReference>
<organism evidence="3 4">
    <name type="scientific">Armatimonas rosea</name>
    <dbReference type="NCBI Taxonomy" id="685828"/>
    <lineage>
        <taxon>Bacteria</taxon>
        <taxon>Bacillati</taxon>
        <taxon>Armatimonadota</taxon>
        <taxon>Armatimonadia</taxon>
        <taxon>Armatimonadales</taxon>
        <taxon>Armatimonadaceae</taxon>
        <taxon>Armatimonas</taxon>
    </lineage>
</organism>
<dbReference type="SUPFAM" id="SSF53474">
    <property type="entry name" value="alpha/beta-Hydrolases"/>
    <property type="match status" value="1"/>
</dbReference>
<dbReference type="RefSeq" id="WP_184197546.1">
    <property type="nucleotide sequence ID" value="NZ_JACHGW010000002.1"/>
</dbReference>
<dbReference type="GO" id="GO:0008236">
    <property type="term" value="F:serine-type peptidase activity"/>
    <property type="evidence" value="ECO:0007669"/>
    <property type="project" value="InterPro"/>
</dbReference>
<dbReference type="GO" id="GO:0052689">
    <property type="term" value="F:carboxylic ester hydrolase activity"/>
    <property type="evidence" value="ECO:0007669"/>
    <property type="project" value="UniProtKB-ARBA"/>
</dbReference>
<evidence type="ECO:0000256" key="1">
    <source>
        <dbReference type="ARBA" id="ARBA00022801"/>
    </source>
</evidence>
<keyword evidence="1 3" id="KW-0378">Hydrolase</keyword>
<feature type="domain" description="Peptidase S9 prolyl oligopeptidase catalytic" evidence="2">
    <location>
        <begin position="112"/>
        <end position="242"/>
    </location>
</feature>
<evidence type="ECO:0000259" key="2">
    <source>
        <dbReference type="Pfam" id="PF00326"/>
    </source>
</evidence>
<keyword evidence="4" id="KW-1185">Reference proteome</keyword>
<reference evidence="3 4" key="1">
    <citation type="submission" date="2020-08" db="EMBL/GenBank/DDBJ databases">
        <title>Genomic Encyclopedia of Type Strains, Phase IV (KMG-IV): sequencing the most valuable type-strain genomes for metagenomic binning, comparative biology and taxonomic classification.</title>
        <authorList>
            <person name="Goeker M."/>
        </authorList>
    </citation>
    <scope>NUCLEOTIDE SEQUENCE [LARGE SCALE GENOMIC DNA]</scope>
    <source>
        <strain evidence="3 4">DSM 23562</strain>
    </source>
</reference>
<evidence type="ECO:0000313" key="3">
    <source>
        <dbReference type="EMBL" id="MBB6051196.1"/>
    </source>
</evidence>
<dbReference type="EMBL" id="JACHGW010000002">
    <property type="protein sequence ID" value="MBB6051196.1"/>
    <property type="molecule type" value="Genomic_DNA"/>
</dbReference>
<proteinExistence type="predicted"/>
<comment type="caution">
    <text evidence="3">The sequence shown here is derived from an EMBL/GenBank/DDBJ whole genome shotgun (WGS) entry which is preliminary data.</text>
</comment>
<dbReference type="InterPro" id="IPR050261">
    <property type="entry name" value="FrsA_esterase"/>
</dbReference>
<dbReference type="InterPro" id="IPR029058">
    <property type="entry name" value="AB_hydrolase_fold"/>
</dbReference>
<evidence type="ECO:0000313" key="4">
    <source>
        <dbReference type="Proteomes" id="UP000520814"/>
    </source>
</evidence>
<dbReference type="AlphaFoldDB" id="A0A7W9W7G5"/>
<sequence>MDARSPLTAGLLLFLALSGCASRRESPGLELQAQDYRTARNQFKTTLLQKGPAPQPAQAFALPADATLVGYSKALPLKALVGPVPRDGKKRPAVLFLHGGFAMDGSDWEASQAYRDAGYVVMTPMLRGENGQPGAYSLFYDELSDVLAAAETLAALPYVDKTHLYVAGHSVGGTLALLAALSSNRFRAAAGFSGACDAIAWSQGQEELIPFDPKNKREFELRSPIAFATSFQCPTRIYYGTQERLFAGMSQRTAELAKTKKLDVEAVAVPGDHFSAFDQEVTRSIAFFQSH</sequence>
<dbReference type="Gene3D" id="3.40.50.1820">
    <property type="entry name" value="alpha/beta hydrolase"/>
    <property type="match status" value="1"/>
</dbReference>
<name>A0A7W9W7G5_ARMRO</name>